<dbReference type="HOGENOM" id="CLU_3328600_0_0_9"/>
<reference evidence="1 2" key="1">
    <citation type="journal article" date="2009" name="PLoS ONE">
        <title>Genome analysis of the anaerobic thermohalophilic bacterium Halothermothrix orenii.</title>
        <authorList>
            <person name="Mavromatis K."/>
            <person name="Ivanova N."/>
            <person name="Anderson I."/>
            <person name="Lykidis A."/>
            <person name="Hooper S.D."/>
            <person name="Sun H."/>
            <person name="Kunin V."/>
            <person name="Lapidus A."/>
            <person name="Hugenholtz P."/>
            <person name="Patel B."/>
            <person name="Kyrpides N.C."/>
        </authorList>
    </citation>
    <scope>NUCLEOTIDE SEQUENCE [LARGE SCALE GENOMIC DNA]</scope>
    <source>
        <strain evidence="2">H 168 / OCM 544 / DSM 9562</strain>
    </source>
</reference>
<dbReference type="EMBL" id="CP001098">
    <property type="protein sequence ID" value="ACL68808.1"/>
    <property type="molecule type" value="Genomic_DNA"/>
</dbReference>
<dbReference type="STRING" id="373903.Hore_00470"/>
<gene>
    <name evidence="1" type="ordered locus">Hore_00470</name>
</gene>
<dbReference type="AlphaFoldDB" id="B8D054"/>
<keyword evidence="2" id="KW-1185">Reference proteome</keyword>
<evidence type="ECO:0000313" key="2">
    <source>
        <dbReference type="Proteomes" id="UP000000719"/>
    </source>
</evidence>
<name>B8D054_HALOH</name>
<protein>
    <submittedName>
        <fullName evidence="1">Uncharacterized protein</fullName>
    </submittedName>
</protein>
<dbReference type="Proteomes" id="UP000000719">
    <property type="component" value="Chromosome"/>
</dbReference>
<proteinExistence type="predicted"/>
<sequence length="38" mass="4677">MFNSYLSKFHNKNELYKEPDLAANYKIIYDDLNIFKYI</sequence>
<organism evidence="1 2">
    <name type="scientific">Halothermothrix orenii (strain H 168 / OCM 544 / DSM 9562)</name>
    <dbReference type="NCBI Taxonomy" id="373903"/>
    <lineage>
        <taxon>Bacteria</taxon>
        <taxon>Bacillati</taxon>
        <taxon>Bacillota</taxon>
        <taxon>Clostridia</taxon>
        <taxon>Halanaerobiales</taxon>
        <taxon>Halothermotrichaceae</taxon>
        <taxon>Halothermothrix</taxon>
    </lineage>
</organism>
<evidence type="ECO:0000313" key="1">
    <source>
        <dbReference type="EMBL" id="ACL68808.1"/>
    </source>
</evidence>
<accession>B8D054</accession>
<dbReference type="KEGG" id="hor:Hore_00470"/>